<evidence type="ECO:0000256" key="2">
    <source>
        <dbReference type="ARBA" id="ARBA00017574"/>
    </source>
</evidence>
<dbReference type="GO" id="GO:0034605">
    <property type="term" value="P:cellular response to heat"/>
    <property type="evidence" value="ECO:0007669"/>
    <property type="project" value="TreeGrafter"/>
</dbReference>
<name>A0A4P6UKL7_9BURK</name>
<dbReference type="InterPro" id="IPR036628">
    <property type="entry name" value="Clp_N_dom_sf"/>
</dbReference>
<dbReference type="PRINTS" id="PR00300">
    <property type="entry name" value="CLPPROTEASEA"/>
</dbReference>
<dbReference type="InterPro" id="IPR017730">
    <property type="entry name" value="Chaperonin_ClpB"/>
</dbReference>
<dbReference type="InterPro" id="IPR004176">
    <property type="entry name" value="Clp_R_N"/>
</dbReference>
<dbReference type="Gene3D" id="1.10.8.60">
    <property type="match status" value="1"/>
</dbReference>
<dbReference type="Proteomes" id="UP000292939">
    <property type="component" value="Chromosome"/>
</dbReference>
<dbReference type="Pfam" id="PF00004">
    <property type="entry name" value="AAA"/>
    <property type="match status" value="1"/>
</dbReference>
<dbReference type="InterPro" id="IPR027417">
    <property type="entry name" value="P-loop_NTPase"/>
</dbReference>
<evidence type="ECO:0000313" key="15">
    <source>
        <dbReference type="Proteomes" id="UP000292939"/>
    </source>
</evidence>
<dbReference type="Gene3D" id="3.40.50.300">
    <property type="entry name" value="P-loop containing nucleotide triphosphate hydrolases"/>
    <property type="match status" value="3"/>
</dbReference>
<dbReference type="PROSITE" id="PS00870">
    <property type="entry name" value="CLPAB_1"/>
    <property type="match status" value="1"/>
</dbReference>
<dbReference type="CDD" id="cd00009">
    <property type="entry name" value="AAA"/>
    <property type="match status" value="1"/>
</dbReference>
<dbReference type="PROSITE" id="PS00871">
    <property type="entry name" value="CLPAB_2"/>
    <property type="match status" value="1"/>
</dbReference>
<evidence type="ECO:0000256" key="11">
    <source>
        <dbReference type="RuleBase" id="RU004432"/>
    </source>
</evidence>
<evidence type="ECO:0000313" key="14">
    <source>
        <dbReference type="EMBL" id="QBK05732.1"/>
    </source>
</evidence>
<evidence type="ECO:0000256" key="8">
    <source>
        <dbReference type="ARBA" id="ARBA00025613"/>
    </source>
</evidence>
<dbReference type="Gene3D" id="1.10.1780.10">
    <property type="entry name" value="Clp, N-terminal domain"/>
    <property type="match status" value="1"/>
</dbReference>
<evidence type="ECO:0000259" key="13">
    <source>
        <dbReference type="PROSITE" id="PS51903"/>
    </source>
</evidence>
<feature type="coiled-coil region" evidence="12">
    <location>
        <begin position="411"/>
        <end position="491"/>
    </location>
</feature>
<comment type="similarity">
    <text evidence="1 11">Belongs to the ClpA/ClpB family.</text>
</comment>
<dbReference type="Pfam" id="PF07724">
    <property type="entry name" value="AAA_2"/>
    <property type="match status" value="1"/>
</dbReference>
<keyword evidence="4 11" id="KW-0547">Nucleotide-binding</keyword>
<dbReference type="EMBL" id="CP031395">
    <property type="protein sequence ID" value="QBK05732.1"/>
    <property type="molecule type" value="Genomic_DNA"/>
</dbReference>
<dbReference type="OrthoDB" id="9803641at2"/>
<dbReference type="SMART" id="SM00382">
    <property type="entry name" value="AAA"/>
    <property type="match status" value="2"/>
</dbReference>
<dbReference type="AlphaFoldDB" id="A0A4P6UKL7"/>
<gene>
    <name evidence="12 14" type="primary">clpB</name>
    <name evidence="14" type="ORF">DW355_14285</name>
</gene>
<dbReference type="InterPro" id="IPR003959">
    <property type="entry name" value="ATPase_AAA_core"/>
</dbReference>
<dbReference type="Pfam" id="PF10431">
    <property type="entry name" value="ClpB_D2-small"/>
    <property type="match status" value="1"/>
</dbReference>
<keyword evidence="5 11" id="KW-0067">ATP-binding</keyword>
<comment type="function">
    <text evidence="8">Part of a stress-induced multi-chaperone system, it is involved in the recovery of the cell from heat-induced damage, in cooperation with DnaK, DnaJ and GrpE. Acts before DnaK, in the processing of protein aggregates. Protein binding stimulates the ATPase activity; ATP hydrolysis unfolds the denatured protein aggregates, which probably helps expose new hydrophobic binding sites on the surface of ClpB-bound aggregates, contributing to the solubilization and refolding of denatured protein aggregates by DnaK.</text>
</comment>
<evidence type="ECO:0000256" key="1">
    <source>
        <dbReference type="ARBA" id="ARBA00008675"/>
    </source>
</evidence>
<dbReference type="Pfam" id="PF17871">
    <property type="entry name" value="AAA_lid_9"/>
    <property type="match status" value="1"/>
</dbReference>
<evidence type="ECO:0000256" key="3">
    <source>
        <dbReference type="ARBA" id="ARBA00022737"/>
    </source>
</evidence>
<dbReference type="FunFam" id="3.40.50.300:FF:000025">
    <property type="entry name" value="ATP-dependent Clp protease subunit"/>
    <property type="match status" value="1"/>
</dbReference>
<dbReference type="GO" id="GO:0005524">
    <property type="term" value="F:ATP binding"/>
    <property type="evidence" value="ECO:0007669"/>
    <property type="project" value="UniProtKB-UniRule"/>
</dbReference>
<dbReference type="NCBIfam" id="TIGR03346">
    <property type="entry name" value="chaperone_ClpB"/>
    <property type="match status" value="1"/>
</dbReference>
<organism evidence="14 15">
    <name type="scientific">Hylemonella gracilis</name>
    <dbReference type="NCBI Taxonomy" id="80880"/>
    <lineage>
        <taxon>Bacteria</taxon>
        <taxon>Pseudomonadati</taxon>
        <taxon>Pseudomonadota</taxon>
        <taxon>Betaproteobacteria</taxon>
        <taxon>Burkholderiales</taxon>
        <taxon>Comamonadaceae</taxon>
        <taxon>Hylemonella</taxon>
    </lineage>
</organism>
<evidence type="ECO:0000256" key="4">
    <source>
        <dbReference type="ARBA" id="ARBA00022741"/>
    </source>
</evidence>
<evidence type="ECO:0000256" key="12">
    <source>
        <dbReference type="RuleBase" id="RU362034"/>
    </source>
</evidence>
<keyword evidence="12" id="KW-0346">Stress response</keyword>
<evidence type="ECO:0000256" key="9">
    <source>
        <dbReference type="ARBA" id="ARBA00026057"/>
    </source>
</evidence>
<dbReference type="RefSeq" id="WP_131281014.1">
    <property type="nucleotide sequence ID" value="NZ_CP031395.1"/>
</dbReference>
<dbReference type="InterPro" id="IPR001270">
    <property type="entry name" value="ClpA/B"/>
</dbReference>
<dbReference type="GO" id="GO:0016887">
    <property type="term" value="F:ATP hydrolysis activity"/>
    <property type="evidence" value="ECO:0007669"/>
    <property type="project" value="InterPro"/>
</dbReference>
<dbReference type="PANTHER" id="PTHR11638">
    <property type="entry name" value="ATP-DEPENDENT CLP PROTEASE"/>
    <property type="match status" value="1"/>
</dbReference>
<protein>
    <recommendedName>
        <fullName evidence="2 12">Chaperone protein ClpB</fullName>
    </recommendedName>
</protein>
<evidence type="ECO:0000256" key="10">
    <source>
        <dbReference type="PROSITE-ProRule" id="PRU01251"/>
    </source>
</evidence>
<evidence type="ECO:0000256" key="5">
    <source>
        <dbReference type="ARBA" id="ARBA00022840"/>
    </source>
</evidence>
<keyword evidence="7 11" id="KW-0143">Chaperone</keyword>
<dbReference type="PROSITE" id="PS51903">
    <property type="entry name" value="CLP_R"/>
    <property type="match status" value="1"/>
</dbReference>
<dbReference type="GO" id="GO:0042026">
    <property type="term" value="P:protein refolding"/>
    <property type="evidence" value="ECO:0007669"/>
    <property type="project" value="UniProtKB-UniRule"/>
</dbReference>
<dbReference type="SUPFAM" id="SSF52540">
    <property type="entry name" value="P-loop containing nucleoside triphosphate hydrolases"/>
    <property type="match status" value="2"/>
</dbReference>
<dbReference type="InterPro" id="IPR050130">
    <property type="entry name" value="ClpA_ClpB"/>
</dbReference>
<evidence type="ECO:0000256" key="7">
    <source>
        <dbReference type="ARBA" id="ARBA00023186"/>
    </source>
</evidence>
<sequence length="868" mass="95378">MQFTTKFQEALGEAQSLALGKDHAYIEPVHVLAAMLRQQDGPKALLQRAGVNTSGLLAAAEAGIDKLAEVQGQQQVQVGRDLHGLLQAAEKEALKRGDQYLASELFLLAVADAKPGDKGDVGGMAKANGLTRKALEAAIEAVRGGEKVDNPDAEGQREALKKYTLDLTARARQGKLDPVIGRDDEIRRAIQVLQRRSKNNPVLIGEPGVGKTAIVEGLAQRIVNGEVPESLREKRVLVLDMAGLLAGAKFRGEFEERLKAVLKEVAQDEGRIILFIDELHTMVGAGKAEGAIDAGNMLKPALARGELHCIGATTLDEYRKYIEKDAALERRFQKVLVGEPTVEQTIAILRGLQEKYEVHHGVDITDPAIVAAAELSHRYITDRFLPDKAIDLIDEAAAKIKIEIDSKPEVMDKLDRRMIQLKIEREAMKKETDEASQKRLALIEDEIGKLQKEAADLDEIWKLEKAQAQGGQHLREEIEKLKGQIEELTRKGDFNKVAELQYGKLPELEKRLAEVQASEAAKTGGDSKAPRLLRTLVGAEEIAEVVSRATGIPVAKMMQGEKDKLLRMEDKLHERVVGQDEAIAAVANAIRRSRSGLSDPNRPTGSFLFLGPTGVGKTELCKALAGFLFDSVDHLVRIDMSEFMEKHSVARLIGAPPGYVGYEEGGYLTEAVRRKPYSVLLLDEVEKAHPDVFNVLLQVLDDGRLTDGQGRTVDFKNTVIVMTSNIGSQLIQNMVGRPYEDVKDAVWGELKNHFRPEFLNRVDETVVFHGLDAANIASIAKIQLQGLQDRLVKMELSLQVSDKALAELAKVGFDPVFGARPLKRAIQQRIENPLSRLLLEGKFGPKDAINVDVDPIQAPGQFVFQKAA</sequence>
<comment type="subcellular location">
    <subcellularLocation>
        <location evidence="12">Cytoplasm</location>
    </subcellularLocation>
</comment>
<comment type="subunit">
    <text evidence="12">Homohexamer; The oligomerization is ATP-dependent.</text>
</comment>
<dbReference type="FunFam" id="3.40.50.300:FF:000120">
    <property type="entry name" value="ATP-dependent chaperone ClpB"/>
    <property type="match status" value="1"/>
</dbReference>
<dbReference type="InterPro" id="IPR041546">
    <property type="entry name" value="ClpA/ClpB_AAA_lid"/>
</dbReference>
<accession>A0A4P6UKL7</accession>
<dbReference type="InterPro" id="IPR018368">
    <property type="entry name" value="ClpA/B_CS1"/>
</dbReference>
<dbReference type="KEGG" id="hgr:DW355_14285"/>
<keyword evidence="6 12" id="KW-0175">Coiled coil</keyword>
<keyword evidence="12" id="KW-0963">Cytoplasm</keyword>
<feature type="domain" description="Clp R" evidence="13">
    <location>
        <begin position="1"/>
        <end position="145"/>
    </location>
</feature>
<reference evidence="14 15" key="1">
    <citation type="submission" date="2018-07" db="EMBL/GenBank/DDBJ databases">
        <title>Exploring interactions and the metabolic potential of the ultra-small soil bacteria Hylemonella gracilis.</title>
        <authorList>
            <person name="Tyc O."/>
            <person name="Kulkarni P."/>
            <person name="Gawehns F."/>
            <person name="Hundscheid M."/>
            <person name="Zweers H."/>
            <person name="Garbeva P."/>
        </authorList>
    </citation>
    <scope>NUCLEOTIDE SEQUENCE [LARGE SCALE GENOMIC DNA]</scope>
    <source>
        <strain evidence="14 15">NS1</strain>
    </source>
</reference>
<dbReference type="InterPro" id="IPR003593">
    <property type="entry name" value="AAA+_ATPase"/>
</dbReference>
<dbReference type="FunFam" id="3.40.50.300:FF:000010">
    <property type="entry name" value="Chaperone clpB 1, putative"/>
    <property type="match status" value="1"/>
</dbReference>
<dbReference type="GO" id="GO:0005737">
    <property type="term" value="C:cytoplasm"/>
    <property type="evidence" value="ECO:0007669"/>
    <property type="project" value="UniProtKB-SubCell"/>
</dbReference>
<dbReference type="SUPFAM" id="SSF81923">
    <property type="entry name" value="Double Clp-N motif"/>
    <property type="match status" value="1"/>
</dbReference>
<dbReference type="CDD" id="cd19499">
    <property type="entry name" value="RecA-like_ClpB_Hsp104-like"/>
    <property type="match status" value="1"/>
</dbReference>
<comment type="subunit">
    <text evidence="9">Homohexamer. The oligomerization is ATP-dependent.</text>
</comment>
<dbReference type="InterPro" id="IPR019489">
    <property type="entry name" value="Clp_ATPase_C"/>
</dbReference>
<evidence type="ECO:0000256" key="6">
    <source>
        <dbReference type="ARBA" id="ARBA00023054"/>
    </source>
</evidence>
<dbReference type="Pfam" id="PF02861">
    <property type="entry name" value="Clp_N"/>
    <property type="match status" value="1"/>
</dbReference>
<dbReference type="InterPro" id="IPR028299">
    <property type="entry name" value="ClpA/B_CS2"/>
</dbReference>
<proteinExistence type="inferred from homology"/>
<dbReference type="SMART" id="SM01086">
    <property type="entry name" value="ClpB_D2-small"/>
    <property type="match status" value="1"/>
</dbReference>
<keyword evidence="3 10" id="KW-0677">Repeat</keyword>
<dbReference type="PANTHER" id="PTHR11638:SF18">
    <property type="entry name" value="HEAT SHOCK PROTEIN 104"/>
    <property type="match status" value="1"/>
</dbReference>